<feature type="compositionally biased region" description="Low complexity" evidence="6">
    <location>
        <begin position="323"/>
        <end position="337"/>
    </location>
</feature>
<feature type="region of interest" description="Disordered" evidence="6">
    <location>
        <begin position="1"/>
        <end position="31"/>
    </location>
</feature>
<evidence type="ECO:0000256" key="3">
    <source>
        <dbReference type="ARBA" id="ARBA00022771"/>
    </source>
</evidence>
<evidence type="ECO:0000256" key="2">
    <source>
        <dbReference type="ARBA" id="ARBA00022723"/>
    </source>
</evidence>
<dbReference type="PANTHER" id="PTHR15835">
    <property type="entry name" value="NUCLEAR-INTERACTING PARTNER OF ALK"/>
    <property type="match status" value="1"/>
</dbReference>
<comment type="subcellular location">
    <subcellularLocation>
        <location evidence="1">Nucleus</location>
    </subcellularLocation>
</comment>
<protein>
    <recommendedName>
        <fullName evidence="11">Zf-C3HC-domain-containing protein</fullName>
    </recommendedName>
</protein>
<organism evidence="9 10">
    <name type="scientific">Mycena venus</name>
    <dbReference type="NCBI Taxonomy" id="2733690"/>
    <lineage>
        <taxon>Eukaryota</taxon>
        <taxon>Fungi</taxon>
        <taxon>Dikarya</taxon>
        <taxon>Basidiomycota</taxon>
        <taxon>Agaricomycotina</taxon>
        <taxon>Agaricomycetes</taxon>
        <taxon>Agaricomycetidae</taxon>
        <taxon>Agaricales</taxon>
        <taxon>Marasmiineae</taxon>
        <taxon>Mycenaceae</taxon>
        <taxon>Mycena</taxon>
    </lineage>
</organism>
<keyword evidence="2" id="KW-0479">Metal-binding</keyword>
<dbReference type="Pfam" id="PF08600">
    <property type="entry name" value="NuBaID_C"/>
    <property type="match status" value="1"/>
</dbReference>
<evidence type="ECO:0000259" key="8">
    <source>
        <dbReference type="Pfam" id="PF08600"/>
    </source>
</evidence>
<dbReference type="InterPro" id="IPR013909">
    <property type="entry name" value="NuBaID_C"/>
</dbReference>
<comment type="caution">
    <text evidence="9">The sequence shown here is derived from an EMBL/GenBank/DDBJ whole genome shotgun (WGS) entry which is preliminary data.</text>
</comment>
<gene>
    <name evidence="9" type="ORF">MVEN_02485500</name>
</gene>
<feature type="region of interest" description="Disordered" evidence="6">
    <location>
        <begin position="281"/>
        <end position="356"/>
    </location>
</feature>
<sequence>MSTATSEPSGSTSTPAAAADTNTAASRATATKRKLADAFQSLDAAVEATPGPPAKKAHTGRSLYATLAKARHIYRVFFNAQRPALVRLSPFASSATPPPPLPATAEYRPSSIPSFLTRLATFKLATYANKPPQLDAVAAAKCGWTNDGKDRLVCGLCSVSWVVAGREGMSRDAANALVEKQRVSLVEAHKNGCPWKTRQCDPSIYRIPLQAPAVMVREIKTAATVLDPIMQQIEVKHPLTSSQLASLRATVSAFALPPPAEDAPTPPDPCETAVLTALFGWAPAPPTTERTRVSSLSRPSSRAASRAGSPFPASTPPRLSRVSTLATPAASTSASADAPEEMATSTPGPPSTPPRQFLRRISSTFSLAGRDTSTTTSLLHCALCQRRVGLWAFAPPTEISPPPAPRPGVQARAQRQFDLLKEHRSYCPYVVRSTLVPSLPAEPPSASASSTANVNGSGAGAGMLEGWRAVLAVVLRYGLGQRQREARTAAALRRRISVDGVGGDTAMDVDGENGNGEDVTGGGVDKVEAMVESVKARGGKELLRYVKGLLG</sequence>
<feature type="domain" description="NuBaID C-terminal" evidence="8">
    <location>
        <begin position="372"/>
        <end position="431"/>
    </location>
</feature>
<keyword evidence="3" id="KW-0863">Zinc-finger</keyword>
<feature type="region of interest" description="Disordered" evidence="6">
    <location>
        <begin position="503"/>
        <end position="523"/>
    </location>
</feature>
<name>A0A8H6WXJ3_9AGAR</name>
<dbReference type="OrthoDB" id="2592092at2759"/>
<dbReference type="GO" id="GO:0008270">
    <property type="term" value="F:zinc ion binding"/>
    <property type="evidence" value="ECO:0007669"/>
    <property type="project" value="UniProtKB-KW"/>
</dbReference>
<accession>A0A8H6WXJ3</accession>
<keyword evidence="4" id="KW-0862">Zinc</keyword>
<keyword evidence="5" id="KW-0539">Nucleus</keyword>
<reference evidence="9" key="1">
    <citation type="submission" date="2020-05" db="EMBL/GenBank/DDBJ databases">
        <title>Mycena genomes resolve the evolution of fungal bioluminescence.</title>
        <authorList>
            <person name="Tsai I.J."/>
        </authorList>
    </citation>
    <scope>NUCLEOTIDE SEQUENCE</scope>
    <source>
        <strain evidence="9">CCC161011</strain>
    </source>
</reference>
<evidence type="ECO:0000256" key="1">
    <source>
        <dbReference type="ARBA" id="ARBA00004123"/>
    </source>
</evidence>
<keyword evidence="10" id="KW-1185">Reference proteome</keyword>
<dbReference type="PANTHER" id="PTHR15835:SF6">
    <property type="entry name" value="ZINC FINGER C3HC-TYPE PROTEIN 1"/>
    <property type="match status" value="1"/>
</dbReference>
<evidence type="ECO:0000256" key="4">
    <source>
        <dbReference type="ARBA" id="ARBA00022833"/>
    </source>
</evidence>
<evidence type="ECO:0000256" key="5">
    <source>
        <dbReference type="ARBA" id="ARBA00023242"/>
    </source>
</evidence>
<proteinExistence type="predicted"/>
<evidence type="ECO:0000313" key="10">
    <source>
        <dbReference type="Proteomes" id="UP000620124"/>
    </source>
</evidence>
<evidence type="ECO:0008006" key="11">
    <source>
        <dbReference type="Google" id="ProtNLM"/>
    </source>
</evidence>
<dbReference type="AlphaFoldDB" id="A0A8H6WXJ3"/>
<dbReference type="EMBL" id="JACAZI010000033">
    <property type="protein sequence ID" value="KAF7330464.1"/>
    <property type="molecule type" value="Genomic_DNA"/>
</dbReference>
<dbReference type="Pfam" id="PF07967">
    <property type="entry name" value="zf-C3HC"/>
    <property type="match status" value="1"/>
</dbReference>
<dbReference type="InterPro" id="IPR012935">
    <property type="entry name" value="NuBaID_N"/>
</dbReference>
<evidence type="ECO:0000256" key="6">
    <source>
        <dbReference type="SAM" id="MobiDB-lite"/>
    </source>
</evidence>
<feature type="domain" description="C3HC-type" evidence="7">
    <location>
        <begin position="111"/>
        <end position="224"/>
    </location>
</feature>
<dbReference type="Proteomes" id="UP000620124">
    <property type="component" value="Unassembled WGS sequence"/>
</dbReference>
<evidence type="ECO:0000259" key="7">
    <source>
        <dbReference type="Pfam" id="PF07967"/>
    </source>
</evidence>
<feature type="compositionally biased region" description="Low complexity" evidence="6">
    <location>
        <begin position="1"/>
        <end position="29"/>
    </location>
</feature>
<evidence type="ECO:0000313" key="9">
    <source>
        <dbReference type="EMBL" id="KAF7330464.1"/>
    </source>
</evidence>
<feature type="compositionally biased region" description="Low complexity" evidence="6">
    <location>
        <begin position="294"/>
        <end position="312"/>
    </location>
</feature>
<dbReference type="GO" id="GO:0005634">
    <property type="term" value="C:nucleus"/>
    <property type="evidence" value="ECO:0007669"/>
    <property type="project" value="UniProtKB-SubCell"/>
</dbReference>